<dbReference type="Proteomes" id="UP000077671">
    <property type="component" value="Unassembled WGS sequence"/>
</dbReference>
<reference evidence="3" key="1">
    <citation type="submission" date="2016-04" db="EMBL/GenBank/DDBJ databases">
        <authorList>
            <person name="Nguyen H.D."/>
            <person name="Kesanakurti P."/>
            <person name="Cullis J."/>
            <person name="Levesque C.A."/>
            <person name="Hambleton S."/>
        </authorList>
    </citation>
    <scope>NUCLEOTIDE SEQUENCE</scope>
    <source>
        <strain evidence="3">DAOMC 238032</strain>
    </source>
</reference>
<evidence type="ECO:0000313" key="3">
    <source>
        <dbReference type="EMBL" id="KAE8248604.1"/>
    </source>
</evidence>
<comment type="caution">
    <text evidence="3">The sequence shown here is derived from an EMBL/GenBank/DDBJ whole genome shotgun (WGS) entry which is preliminary data.</text>
</comment>
<proteinExistence type="predicted"/>
<organism evidence="3 4">
    <name type="scientific">Tilletia caries</name>
    <name type="common">wheat bunt fungus</name>
    <dbReference type="NCBI Taxonomy" id="13290"/>
    <lineage>
        <taxon>Eukaryota</taxon>
        <taxon>Fungi</taxon>
        <taxon>Dikarya</taxon>
        <taxon>Basidiomycota</taxon>
        <taxon>Ustilaginomycotina</taxon>
        <taxon>Exobasidiomycetes</taxon>
        <taxon>Tilletiales</taxon>
        <taxon>Tilletiaceae</taxon>
        <taxon>Tilletia</taxon>
    </lineage>
</organism>
<reference evidence="3" key="2">
    <citation type="journal article" date="2019" name="IMA Fungus">
        <title>Genome sequencing and comparison of five Tilletia species to identify candidate genes for the detection of regulated species infecting wheat.</title>
        <authorList>
            <person name="Nguyen H.D.T."/>
            <person name="Sultana T."/>
            <person name="Kesanakurti P."/>
            <person name="Hambleton S."/>
        </authorList>
    </citation>
    <scope>NUCLEOTIDE SEQUENCE</scope>
    <source>
        <strain evidence="3">DAOMC 238032</strain>
    </source>
</reference>
<protein>
    <submittedName>
        <fullName evidence="3">Uncharacterized protein</fullName>
    </submittedName>
</protein>
<dbReference type="AlphaFoldDB" id="A0A177V9U2"/>
<evidence type="ECO:0000313" key="4">
    <source>
        <dbReference type="Proteomes" id="UP000077671"/>
    </source>
</evidence>
<keyword evidence="5" id="KW-1185">Reference proteome</keyword>
<name>A0A177V9U2_9BASI</name>
<gene>
    <name evidence="3" type="ORF">A4X03_0g6739</name>
    <name evidence="2" type="ORF">JKIAZH3_G3482</name>
</gene>
<dbReference type="EMBL" id="CAJHJG010002409">
    <property type="protein sequence ID" value="CAD6920049.1"/>
    <property type="molecule type" value="Genomic_DNA"/>
</dbReference>
<evidence type="ECO:0000313" key="5">
    <source>
        <dbReference type="Proteomes" id="UP000836402"/>
    </source>
</evidence>
<dbReference type="Proteomes" id="UP000836402">
    <property type="component" value="Unassembled WGS sequence"/>
</dbReference>
<accession>A0A177V9U2</accession>
<feature type="compositionally biased region" description="Polar residues" evidence="1">
    <location>
        <begin position="1"/>
        <end position="16"/>
    </location>
</feature>
<evidence type="ECO:0000256" key="1">
    <source>
        <dbReference type="SAM" id="MobiDB-lite"/>
    </source>
</evidence>
<reference evidence="2" key="3">
    <citation type="submission" date="2020-10" db="EMBL/GenBank/DDBJ databases">
        <authorList>
            <person name="Sedaghatjoo S."/>
        </authorList>
    </citation>
    <scope>NUCLEOTIDE SEQUENCE</scope>
    <source>
        <strain evidence="2">AZH3</strain>
    </source>
</reference>
<dbReference type="EMBL" id="LWDD02001377">
    <property type="protein sequence ID" value="KAE8248604.1"/>
    <property type="molecule type" value="Genomic_DNA"/>
</dbReference>
<sequence>MTSSSGGHNGAHSQIDGSIGTAATGIDTNMSSARRPLDLPFPRGTSTWNKLEKWVKFNPERLKAWEDLNPTLAAPNGSHSGRISKFHQNSTPSVRQEIEDWWPIYLVTAPHEERMTHFNHAHKVLLKMLFDMEQDYGVCSFAVLAHPDPDVKVGIVASEKSEDLLDGVVKNLNATSNASKFANLFGAATKSNPPESWTLATQRLNSMTEEDSTAAVSTTQKIRANIPSKLAAKDLVTALSGWVGSGMDFMSVQKGDAWREETKGKMVYKGVFTKLRDAGLYVEGWPIEARHMLAQDVVVTVQGSTTASTYTITSGSLHNTSKWNSGDVLAVQDALKARTMILKRIM</sequence>
<evidence type="ECO:0000313" key="2">
    <source>
        <dbReference type="EMBL" id="CAD6920049.1"/>
    </source>
</evidence>
<feature type="region of interest" description="Disordered" evidence="1">
    <location>
        <begin position="1"/>
        <end position="26"/>
    </location>
</feature>